<proteinExistence type="predicted"/>
<feature type="domain" description="Sodium/calcium exchanger membrane region" evidence="6">
    <location>
        <begin position="2"/>
        <end position="143"/>
    </location>
</feature>
<dbReference type="GO" id="GO:0006874">
    <property type="term" value="P:intracellular calcium ion homeostasis"/>
    <property type="evidence" value="ECO:0007669"/>
    <property type="project" value="TreeGrafter"/>
</dbReference>
<dbReference type="RefSeq" id="WP_055683149.1">
    <property type="nucleotide sequence ID" value="NZ_CXPG01000020.1"/>
</dbReference>
<dbReference type="InterPro" id="IPR044880">
    <property type="entry name" value="NCX_ion-bd_dom_sf"/>
</dbReference>
<dbReference type="Gene3D" id="6.10.280.80">
    <property type="entry name" value="NCX, peripheral helical region"/>
    <property type="match status" value="1"/>
</dbReference>
<keyword evidence="8" id="KW-1185">Reference proteome</keyword>
<dbReference type="GO" id="GO:0005886">
    <property type="term" value="C:plasma membrane"/>
    <property type="evidence" value="ECO:0007669"/>
    <property type="project" value="TreeGrafter"/>
</dbReference>
<accession>A0A0M6XRS7</accession>
<keyword evidence="3 5" id="KW-1133">Transmembrane helix</keyword>
<evidence type="ECO:0000256" key="4">
    <source>
        <dbReference type="ARBA" id="ARBA00023136"/>
    </source>
</evidence>
<dbReference type="NCBIfam" id="TIGR00367">
    <property type="entry name" value="calcium/sodium antiporter"/>
    <property type="match status" value="1"/>
</dbReference>
<feature type="transmembrane region" description="Helical" evidence="5">
    <location>
        <begin position="33"/>
        <end position="53"/>
    </location>
</feature>
<dbReference type="GO" id="GO:0005262">
    <property type="term" value="F:calcium channel activity"/>
    <property type="evidence" value="ECO:0007669"/>
    <property type="project" value="TreeGrafter"/>
</dbReference>
<sequence>MSYLMVLGGLAALLLGGGALVSGAVAIARRWGLSPLVIGVTLVGIGTSLPELLTSLRAAFAGAPGLAFGNVIGSNTANVLLILGLSALVAPIAFARRTWRREGLTVLAVSVVTALWIALSGGLGRFGAAAFLLTLAGLMTWQLRSGGDDAEDEAADDMSMPRAWLAVAVGFAGVLIGAELLVRGAIDIARALGVSEAVIGLTVVAVGTSLPELATSAVAAWKGRSDVALGNVLGSNLFNLLGILGLTGLVIPIPAEARFATLDLPVMVGTVALLLTIGWRGTIGRVAGGGMVAAYAGYVWMLQM</sequence>
<comment type="subcellular location">
    <subcellularLocation>
        <location evidence="1">Membrane</location>
        <topology evidence="1">Multi-pass membrane protein</topology>
    </subcellularLocation>
</comment>
<evidence type="ECO:0000313" key="7">
    <source>
        <dbReference type="EMBL" id="CTQ33780.1"/>
    </source>
</evidence>
<evidence type="ECO:0000256" key="1">
    <source>
        <dbReference type="ARBA" id="ARBA00004141"/>
    </source>
</evidence>
<dbReference type="Proteomes" id="UP000048908">
    <property type="component" value="Unassembled WGS sequence"/>
</dbReference>
<evidence type="ECO:0000256" key="3">
    <source>
        <dbReference type="ARBA" id="ARBA00022989"/>
    </source>
</evidence>
<dbReference type="PANTHER" id="PTHR10846:SF8">
    <property type="entry name" value="INNER MEMBRANE PROTEIN YRBG"/>
    <property type="match status" value="1"/>
</dbReference>
<protein>
    <submittedName>
        <fullName evidence="7">Inner membrane protein YrbG</fullName>
    </submittedName>
</protein>
<gene>
    <name evidence="7" type="primary">yrbG_2</name>
    <name evidence="7" type="ORF">JAN5088_02566</name>
</gene>
<feature type="transmembrane region" description="Helical" evidence="5">
    <location>
        <begin position="163"/>
        <end position="186"/>
    </location>
</feature>
<evidence type="ECO:0000259" key="6">
    <source>
        <dbReference type="Pfam" id="PF01699"/>
    </source>
</evidence>
<feature type="transmembrane region" description="Helical" evidence="5">
    <location>
        <begin position="259"/>
        <end position="277"/>
    </location>
</feature>
<dbReference type="OrthoDB" id="9794225at2"/>
<dbReference type="InterPro" id="IPR004481">
    <property type="entry name" value="K/Na/Ca-exchanger"/>
</dbReference>
<feature type="transmembrane region" description="Helical" evidence="5">
    <location>
        <begin position="233"/>
        <end position="252"/>
    </location>
</feature>
<dbReference type="AlphaFoldDB" id="A0A0M6XRS7"/>
<dbReference type="InterPro" id="IPR004837">
    <property type="entry name" value="NaCa_Exmemb"/>
</dbReference>
<organism evidence="7 8">
    <name type="scientific">Jannaschia rubra</name>
    <dbReference type="NCBI Taxonomy" id="282197"/>
    <lineage>
        <taxon>Bacteria</taxon>
        <taxon>Pseudomonadati</taxon>
        <taxon>Pseudomonadota</taxon>
        <taxon>Alphaproteobacteria</taxon>
        <taxon>Rhodobacterales</taxon>
        <taxon>Roseobacteraceae</taxon>
        <taxon>Jannaschia</taxon>
    </lineage>
</organism>
<feature type="transmembrane region" description="Helical" evidence="5">
    <location>
        <begin position="65"/>
        <end position="90"/>
    </location>
</feature>
<keyword evidence="2 5" id="KW-0812">Transmembrane</keyword>
<evidence type="ECO:0000313" key="8">
    <source>
        <dbReference type="Proteomes" id="UP000048908"/>
    </source>
</evidence>
<feature type="transmembrane region" description="Helical" evidence="5">
    <location>
        <begin position="198"/>
        <end position="221"/>
    </location>
</feature>
<feature type="domain" description="Sodium/calcium exchanger membrane region" evidence="6">
    <location>
        <begin position="163"/>
        <end position="302"/>
    </location>
</feature>
<evidence type="ECO:0000256" key="5">
    <source>
        <dbReference type="SAM" id="Phobius"/>
    </source>
</evidence>
<dbReference type="Gene3D" id="1.20.1420.30">
    <property type="entry name" value="NCX, central ion-binding region"/>
    <property type="match status" value="1"/>
</dbReference>
<feature type="transmembrane region" description="Helical" evidence="5">
    <location>
        <begin position="102"/>
        <end position="119"/>
    </location>
</feature>
<dbReference type="STRING" id="282197.SAMN04488517_102616"/>
<dbReference type="GO" id="GO:0008273">
    <property type="term" value="F:calcium, potassium:sodium antiporter activity"/>
    <property type="evidence" value="ECO:0007669"/>
    <property type="project" value="TreeGrafter"/>
</dbReference>
<keyword evidence="4 5" id="KW-0472">Membrane</keyword>
<dbReference type="Pfam" id="PF01699">
    <property type="entry name" value="Na_Ca_ex"/>
    <property type="match status" value="2"/>
</dbReference>
<evidence type="ECO:0000256" key="2">
    <source>
        <dbReference type="ARBA" id="ARBA00022692"/>
    </source>
</evidence>
<dbReference type="EMBL" id="CXPG01000020">
    <property type="protein sequence ID" value="CTQ33780.1"/>
    <property type="molecule type" value="Genomic_DNA"/>
</dbReference>
<dbReference type="PANTHER" id="PTHR10846">
    <property type="entry name" value="SODIUM/POTASSIUM/CALCIUM EXCHANGER"/>
    <property type="match status" value="1"/>
</dbReference>
<feature type="transmembrane region" description="Helical" evidence="5">
    <location>
        <begin position="283"/>
        <end position="302"/>
    </location>
</feature>
<name>A0A0M6XRS7_9RHOB</name>
<reference evidence="7 8" key="1">
    <citation type="submission" date="2015-07" db="EMBL/GenBank/DDBJ databases">
        <authorList>
            <person name="Noorani M."/>
        </authorList>
    </citation>
    <scope>NUCLEOTIDE SEQUENCE [LARGE SCALE GENOMIC DNA]</scope>
    <source>
        <strain evidence="7 8">CECT 5088</strain>
    </source>
</reference>